<dbReference type="NCBIfam" id="NF000582">
    <property type="entry name" value="PRK00006.1"/>
    <property type="match status" value="1"/>
</dbReference>
<evidence type="ECO:0000313" key="4">
    <source>
        <dbReference type="Proteomes" id="UP000824242"/>
    </source>
</evidence>
<reference evidence="3" key="1">
    <citation type="submission" date="2020-10" db="EMBL/GenBank/DDBJ databases">
        <authorList>
            <person name="Gilroy R."/>
        </authorList>
    </citation>
    <scope>NUCLEOTIDE SEQUENCE</scope>
    <source>
        <strain evidence="3">ChiSxjej1B13-7958</strain>
    </source>
</reference>
<evidence type="ECO:0000256" key="2">
    <source>
        <dbReference type="ARBA" id="ARBA00023239"/>
    </source>
</evidence>
<dbReference type="PANTHER" id="PTHR30272">
    <property type="entry name" value="3-HYDROXYACYL-[ACYL-CARRIER-PROTEIN] DEHYDRATASE"/>
    <property type="match status" value="1"/>
</dbReference>
<organism evidence="3 4">
    <name type="scientific">Candidatus Caccousia avicola</name>
    <dbReference type="NCBI Taxonomy" id="2840721"/>
    <lineage>
        <taxon>Bacteria</taxon>
        <taxon>Bacillati</taxon>
        <taxon>Bacillota</taxon>
        <taxon>Clostridia</taxon>
        <taxon>Eubacteriales</taxon>
        <taxon>Oscillospiraceae</taxon>
        <taxon>Oscillospiraceae incertae sedis</taxon>
        <taxon>Candidatus Caccousia</taxon>
    </lineage>
</organism>
<sequence>MTREEIKGLLPHREPMLLVDEASVMEDHTAIGRYTVRGDEWFLQGHFPGNPVVPGVVLCEMMGQTCCVLLADKIVGMTPYFTGIDKVKFRNSVLPGDTIEMHCAIKRSLRTFYFTECSAYVNGKLCASGELSFALVK</sequence>
<dbReference type="EMBL" id="DVGZ01000020">
    <property type="protein sequence ID" value="HIR46396.1"/>
    <property type="molecule type" value="Genomic_DNA"/>
</dbReference>
<keyword evidence="2 3" id="KW-0456">Lyase</keyword>
<name>A0A9D1DD98_9FIRM</name>
<gene>
    <name evidence="3" type="primary">fabZ</name>
    <name evidence="3" type="ORF">IAB89_01865</name>
</gene>
<comment type="caution">
    <text evidence="3">The sequence shown here is derived from an EMBL/GenBank/DDBJ whole genome shotgun (WGS) entry which is preliminary data.</text>
</comment>
<dbReference type="PIRSF" id="PIRSF030962">
    <property type="entry name" value="Dehydrase_ECs4332_prd"/>
    <property type="match status" value="1"/>
</dbReference>
<dbReference type="CDD" id="cd01288">
    <property type="entry name" value="FabZ"/>
    <property type="match status" value="1"/>
</dbReference>
<dbReference type="InterPro" id="IPR016962">
    <property type="entry name" value="Dehydrase_ECs4332_prd"/>
</dbReference>
<dbReference type="PANTHER" id="PTHR30272:SF1">
    <property type="entry name" value="3-HYDROXYACYL-[ACYL-CARRIER-PROTEIN] DEHYDRATASE"/>
    <property type="match status" value="1"/>
</dbReference>
<dbReference type="SUPFAM" id="SSF54637">
    <property type="entry name" value="Thioesterase/thiol ester dehydrase-isomerase"/>
    <property type="match status" value="1"/>
</dbReference>
<dbReference type="InterPro" id="IPR013114">
    <property type="entry name" value="FabA_FabZ"/>
</dbReference>
<dbReference type="Pfam" id="PF07977">
    <property type="entry name" value="FabA"/>
    <property type="match status" value="1"/>
</dbReference>
<proteinExistence type="inferred from homology"/>
<dbReference type="InterPro" id="IPR029069">
    <property type="entry name" value="HotDog_dom_sf"/>
</dbReference>
<evidence type="ECO:0000256" key="1">
    <source>
        <dbReference type="ARBA" id="ARBA00009174"/>
    </source>
</evidence>
<evidence type="ECO:0000313" key="3">
    <source>
        <dbReference type="EMBL" id="HIR46396.1"/>
    </source>
</evidence>
<reference evidence="3" key="2">
    <citation type="journal article" date="2021" name="PeerJ">
        <title>Extensive microbial diversity within the chicken gut microbiome revealed by metagenomics and culture.</title>
        <authorList>
            <person name="Gilroy R."/>
            <person name="Ravi A."/>
            <person name="Getino M."/>
            <person name="Pursley I."/>
            <person name="Horton D.L."/>
            <person name="Alikhan N.F."/>
            <person name="Baker D."/>
            <person name="Gharbi K."/>
            <person name="Hall N."/>
            <person name="Watson M."/>
            <person name="Adriaenssens E.M."/>
            <person name="Foster-Nyarko E."/>
            <person name="Jarju S."/>
            <person name="Secka A."/>
            <person name="Antonio M."/>
            <person name="Oren A."/>
            <person name="Chaudhuri R.R."/>
            <person name="La Ragione R."/>
            <person name="Hildebrand F."/>
            <person name="Pallen M.J."/>
        </authorList>
    </citation>
    <scope>NUCLEOTIDE SEQUENCE</scope>
    <source>
        <strain evidence="3">ChiSxjej1B13-7958</strain>
    </source>
</reference>
<accession>A0A9D1DD98</accession>
<dbReference type="EC" id="4.2.1.59" evidence="3"/>
<dbReference type="AlphaFoldDB" id="A0A9D1DD98"/>
<dbReference type="Proteomes" id="UP000824242">
    <property type="component" value="Unassembled WGS sequence"/>
</dbReference>
<comment type="similarity">
    <text evidence="1">Belongs to the thioester dehydratase family. FabZ subfamily.</text>
</comment>
<dbReference type="GO" id="GO:0019171">
    <property type="term" value="F:(3R)-hydroxyacyl-[acyl-carrier-protein] dehydratase activity"/>
    <property type="evidence" value="ECO:0007669"/>
    <property type="project" value="UniProtKB-EC"/>
</dbReference>
<dbReference type="Gene3D" id="3.10.129.10">
    <property type="entry name" value="Hotdog Thioesterase"/>
    <property type="match status" value="1"/>
</dbReference>
<protein>
    <submittedName>
        <fullName evidence="3">3-hydroxyacyl-ACP dehydratase FabZ</fullName>
        <ecNumber evidence="3">4.2.1.59</ecNumber>
    </submittedName>
</protein>